<dbReference type="EMBL" id="MQWA01000001">
    <property type="protein sequence ID" value="PQJ29088.1"/>
    <property type="molecule type" value="Genomic_DNA"/>
</dbReference>
<dbReference type="Proteomes" id="UP000239907">
    <property type="component" value="Unassembled WGS sequence"/>
</dbReference>
<reference evidence="2 3" key="1">
    <citation type="submission" date="2016-12" db="EMBL/GenBank/DDBJ databases">
        <title>Study of bacterial adaptation to deep sea.</title>
        <authorList>
            <person name="Song J."/>
            <person name="Yoshizawa S."/>
            <person name="Kogure K."/>
        </authorList>
    </citation>
    <scope>NUCLEOTIDE SEQUENCE [LARGE SCALE GENOMIC DNA]</scope>
    <source>
        <strain evidence="2 3">SAORIC-165</strain>
    </source>
</reference>
<dbReference type="RefSeq" id="WP_105043578.1">
    <property type="nucleotide sequence ID" value="NZ_MQWA01000001.1"/>
</dbReference>
<protein>
    <submittedName>
        <fullName evidence="2">Uncharacterized protein</fullName>
    </submittedName>
</protein>
<evidence type="ECO:0000313" key="3">
    <source>
        <dbReference type="Proteomes" id="UP000239907"/>
    </source>
</evidence>
<evidence type="ECO:0000313" key="2">
    <source>
        <dbReference type="EMBL" id="PQJ29088.1"/>
    </source>
</evidence>
<sequence>MNRVPYLYSATFPIAFEDPSMPLAPKLTQPKASKEKNTGVELSDSASAEDIQKLIEVISANVV</sequence>
<evidence type="ECO:0000256" key="1">
    <source>
        <dbReference type="SAM" id="MobiDB-lite"/>
    </source>
</evidence>
<name>A0A2S7U267_9BACT</name>
<gene>
    <name evidence="2" type="ORF">BSZ32_11690</name>
</gene>
<accession>A0A2S7U267</accession>
<dbReference type="AlphaFoldDB" id="A0A2S7U267"/>
<feature type="region of interest" description="Disordered" evidence="1">
    <location>
        <begin position="18"/>
        <end position="46"/>
    </location>
</feature>
<organism evidence="2 3">
    <name type="scientific">Rubritalea profundi</name>
    <dbReference type="NCBI Taxonomy" id="1658618"/>
    <lineage>
        <taxon>Bacteria</taxon>
        <taxon>Pseudomonadati</taxon>
        <taxon>Verrucomicrobiota</taxon>
        <taxon>Verrucomicrobiia</taxon>
        <taxon>Verrucomicrobiales</taxon>
        <taxon>Rubritaleaceae</taxon>
        <taxon>Rubritalea</taxon>
    </lineage>
</organism>
<keyword evidence="3" id="KW-1185">Reference proteome</keyword>
<proteinExistence type="predicted"/>
<comment type="caution">
    <text evidence="2">The sequence shown here is derived from an EMBL/GenBank/DDBJ whole genome shotgun (WGS) entry which is preliminary data.</text>
</comment>